<dbReference type="Pfam" id="PF01398">
    <property type="entry name" value="JAB"/>
    <property type="match status" value="1"/>
</dbReference>
<feature type="region of interest" description="Disordered" evidence="1">
    <location>
        <begin position="153"/>
        <end position="186"/>
    </location>
</feature>
<proteinExistence type="predicted"/>
<gene>
    <name evidence="3" type="primary">RvY_14343-1</name>
    <name evidence="3" type="synonym">RvY_14343.1</name>
    <name evidence="3" type="ORF">RvY_14343</name>
</gene>
<dbReference type="SMART" id="SM00232">
    <property type="entry name" value="JAB_MPN"/>
    <property type="match status" value="1"/>
</dbReference>
<accession>A0A1D1VR04</accession>
<dbReference type="Gene3D" id="1.20.58.80">
    <property type="entry name" value="Phosphotransferase system, lactose/cellobiose-type IIA subunit"/>
    <property type="match status" value="1"/>
</dbReference>
<dbReference type="SUPFAM" id="SSF140856">
    <property type="entry name" value="USP8 N-terminal domain-like"/>
    <property type="match status" value="1"/>
</dbReference>
<protein>
    <recommendedName>
        <fullName evidence="2">MPN domain-containing protein</fullName>
    </recommendedName>
</protein>
<dbReference type="InterPro" id="IPR015063">
    <property type="entry name" value="USP8_dimer"/>
</dbReference>
<dbReference type="AlphaFoldDB" id="A0A1D1VR04"/>
<dbReference type="EMBL" id="BDGG01000010">
    <property type="protein sequence ID" value="GAV03995.1"/>
    <property type="molecule type" value="Genomic_DNA"/>
</dbReference>
<dbReference type="Proteomes" id="UP000186922">
    <property type="component" value="Unassembled WGS sequence"/>
</dbReference>
<dbReference type="InterPro" id="IPR037518">
    <property type="entry name" value="MPN"/>
</dbReference>
<comment type="caution">
    <text evidence="3">The sequence shown here is derived from an EMBL/GenBank/DDBJ whole genome shotgun (WGS) entry which is preliminary data.</text>
</comment>
<evidence type="ECO:0000313" key="3">
    <source>
        <dbReference type="EMBL" id="GAV03995.1"/>
    </source>
</evidence>
<evidence type="ECO:0000313" key="4">
    <source>
        <dbReference type="Proteomes" id="UP000186922"/>
    </source>
</evidence>
<dbReference type="MEROPS" id="M67.A09"/>
<dbReference type="GO" id="GO:0005768">
    <property type="term" value="C:endosome"/>
    <property type="evidence" value="ECO:0007669"/>
    <property type="project" value="TreeGrafter"/>
</dbReference>
<dbReference type="GO" id="GO:0016020">
    <property type="term" value="C:membrane"/>
    <property type="evidence" value="ECO:0007669"/>
    <property type="project" value="TreeGrafter"/>
</dbReference>
<dbReference type="SUPFAM" id="SSF102712">
    <property type="entry name" value="JAB1/MPN domain"/>
    <property type="match status" value="1"/>
</dbReference>
<dbReference type="Gene3D" id="3.40.140.10">
    <property type="entry name" value="Cytidine Deaminase, domain 2"/>
    <property type="match status" value="1"/>
</dbReference>
<dbReference type="GO" id="GO:0008237">
    <property type="term" value="F:metallopeptidase activity"/>
    <property type="evidence" value="ECO:0007669"/>
    <property type="project" value="InterPro"/>
</dbReference>
<dbReference type="PROSITE" id="PS50249">
    <property type="entry name" value="MPN"/>
    <property type="match status" value="1"/>
</dbReference>
<organism evidence="3 4">
    <name type="scientific">Ramazzottius varieornatus</name>
    <name type="common">Water bear</name>
    <name type="synonym">Tardigrade</name>
    <dbReference type="NCBI Taxonomy" id="947166"/>
    <lineage>
        <taxon>Eukaryota</taxon>
        <taxon>Metazoa</taxon>
        <taxon>Ecdysozoa</taxon>
        <taxon>Tardigrada</taxon>
        <taxon>Eutardigrada</taxon>
        <taxon>Parachela</taxon>
        <taxon>Hypsibioidea</taxon>
        <taxon>Ramazzottiidae</taxon>
        <taxon>Ramazzottius</taxon>
    </lineage>
</organism>
<name>A0A1D1VR04_RAMVA</name>
<keyword evidence="4" id="KW-1185">Reference proteome</keyword>
<dbReference type="InterPro" id="IPR000555">
    <property type="entry name" value="JAMM/MPN+_dom"/>
</dbReference>
<dbReference type="PANTHER" id="PTHR12947">
    <property type="entry name" value="AMSH-LIKE PROTEASE"/>
    <property type="match status" value="1"/>
</dbReference>
<feature type="domain" description="MPN" evidence="2">
    <location>
        <begin position="214"/>
        <end position="346"/>
    </location>
</feature>
<dbReference type="PANTHER" id="PTHR12947:SF13">
    <property type="entry name" value="FI19924P1"/>
    <property type="match status" value="1"/>
</dbReference>
<dbReference type="GO" id="GO:0061578">
    <property type="term" value="F:K63-linked deubiquitinase activity"/>
    <property type="evidence" value="ECO:0007669"/>
    <property type="project" value="TreeGrafter"/>
</dbReference>
<evidence type="ECO:0000256" key="1">
    <source>
        <dbReference type="SAM" id="MobiDB-lite"/>
    </source>
</evidence>
<sequence length="387" mass="43657">MARTNVRTAKERLKDLTDVAESIHVDHKNENLRRYFISSKQLYETAKYEAAHGNLQKAYMLIMRFLDIYVTRLPKHPFYDNVPEDLRKPTKALWVKALDLGGQLKPKVLEEFEQIVRAEEAELAQNDPRSNASGSANLDDLLHRINTLNEHNGPSAPYFESPGVSWPKVQSDPVSPDEAFANSFSGGLGPQALPLVDRRNKPRSRLPSDALREVRVPSDLVDRFGAAASENTSQKNIETCGNLWGVRDQGAYIVTHVIIPKQKGTDSYCEDLDEGAAAELAISENLIQLGWIHTHPSQTAFLSSVDMHMQHGYQIMLPEAIAIVLAPKFNDIGFFRLNDYGMEMIGQCREGTNFHVHDESYPLFERIKEGVVTDGTKQTKLEDFRLR</sequence>
<reference evidence="3 4" key="1">
    <citation type="journal article" date="2016" name="Nat. Commun.">
        <title>Extremotolerant tardigrade genome and improved radiotolerance of human cultured cells by tardigrade-unique protein.</title>
        <authorList>
            <person name="Hashimoto T."/>
            <person name="Horikawa D.D."/>
            <person name="Saito Y."/>
            <person name="Kuwahara H."/>
            <person name="Kozuka-Hata H."/>
            <person name="Shin-I T."/>
            <person name="Minakuchi Y."/>
            <person name="Ohishi K."/>
            <person name="Motoyama A."/>
            <person name="Aizu T."/>
            <person name="Enomoto A."/>
            <person name="Kondo K."/>
            <person name="Tanaka S."/>
            <person name="Hara Y."/>
            <person name="Koshikawa S."/>
            <person name="Sagara H."/>
            <person name="Miura T."/>
            <person name="Yokobori S."/>
            <person name="Miyagawa K."/>
            <person name="Suzuki Y."/>
            <person name="Kubo T."/>
            <person name="Oyama M."/>
            <person name="Kohara Y."/>
            <person name="Fujiyama A."/>
            <person name="Arakawa K."/>
            <person name="Katayama T."/>
            <person name="Toyoda A."/>
            <person name="Kunieda T."/>
        </authorList>
    </citation>
    <scope>NUCLEOTIDE SEQUENCE [LARGE SCALE GENOMIC DNA]</scope>
    <source>
        <strain evidence="3 4">YOKOZUNA-1</strain>
    </source>
</reference>
<dbReference type="GO" id="GO:0070536">
    <property type="term" value="P:protein K63-linked deubiquitination"/>
    <property type="evidence" value="ECO:0007669"/>
    <property type="project" value="TreeGrafter"/>
</dbReference>
<dbReference type="OrthoDB" id="3640at2759"/>
<evidence type="ECO:0000259" key="2">
    <source>
        <dbReference type="PROSITE" id="PS50249"/>
    </source>
</evidence>
<dbReference type="STRING" id="947166.A0A1D1VR04"/>
<dbReference type="Pfam" id="PF08969">
    <property type="entry name" value="USP8_dimer"/>
    <property type="match status" value="1"/>
</dbReference>